<organism evidence="2 3">
    <name type="scientific">Candidatus Amesbacteria bacterium RIFCSPLOWO2_01_FULL_48_25</name>
    <dbReference type="NCBI Taxonomy" id="1797259"/>
    <lineage>
        <taxon>Bacteria</taxon>
        <taxon>Candidatus Amesiibacteriota</taxon>
    </lineage>
</organism>
<gene>
    <name evidence="2" type="ORF">A2989_02480</name>
</gene>
<sequence length="279" mass="31682">MTQLSIIILSYNVERLLLGCLASLYGAKKRSDDWEIIVIDNASSDNSVAQVKKHFPKVKLIVNKTNTGFAAGNNFGIKKSSGKYVLLLNPDTLVYANSISSVLNYMQSHPKVGAATCRVELPDGSLDYSCHRGFPNPTNSFLHFVGFKKLSSYTSQYIPNYPHEIDALTGAFAFIRRQAGRQAGWLDEDYFWNGEDIDFCYKLKENGWQVVYIPEIKITHYKGASAMATKDTRLAWAKNSTGVMSLFYRKHLAQKYPFFVNWSVYLGIWILKLFRLIRS</sequence>
<dbReference type="InterPro" id="IPR029044">
    <property type="entry name" value="Nucleotide-diphossugar_trans"/>
</dbReference>
<dbReference type="InterPro" id="IPR001173">
    <property type="entry name" value="Glyco_trans_2-like"/>
</dbReference>
<dbReference type="PANTHER" id="PTHR43179:SF7">
    <property type="entry name" value="RHAMNOSYLTRANSFERASE WBBL"/>
    <property type="match status" value="1"/>
</dbReference>
<dbReference type="SUPFAM" id="SSF53448">
    <property type="entry name" value="Nucleotide-diphospho-sugar transferases"/>
    <property type="match status" value="1"/>
</dbReference>
<dbReference type="AlphaFoldDB" id="A0A1F4ZBA2"/>
<dbReference type="EMBL" id="MEXN01000006">
    <property type="protein sequence ID" value="OGD03471.1"/>
    <property type="molecule type" value="Genomic_DNA"/>
</dbReference>
<dbReference type="CDD" id="cd04186">
    <property type="entry name" value="GT_2_like_c"/>
    <property type="match status" value="1"/>
</dbReference>
<protein>
    <recommendedName>
        <fullName evidence="1">Glycosyltransferase 2-like domain-containing protein</fullName>
    </recommendedName>
</protein>
<feature type="domain" description="Glycosyltransferase 2-like" evidence="1">
    <location>
        <begin position="5"/>
        <end position="179"/>
    </location>
</feature>
<proteinExistence type="predicted"/>
<evidence type="ECO:0000313" key="3">
    <source>
        <dbReference type="Proteomes" id="UP000177080"/>
    </source>
</evidence>
<dbReference type="PANTHER" id="PTHR43179">
    <property type="entry name" value="RHAMNOSYLTRANSFERASE WBBL"/>
    <property type="match status" value="1"/>
</dbReference>
<evidence type="ECO:0000313" key="2">
    <source>
        <dbReference type="EMBL" id="OGD03471.1"/>
    </source>
</evidence>
<dbReference type="Gene3D" id="3.90.550.10">
    <property type="entry name" value="Spore Coat Polysaccharide Biosynthesis Protein SpsA, Chain A"/>
    <property type="match status" value="1"/>
</dbReference>
<name>A0A1F4ZBA2_9BACT</name>
<evidence type="ECO:0000259" key="1">
    <source>
        <dbReference type="Pfam" id="PF00535"/>
    </source>
</evidence>
<dbReference type="STRING" id="1797259.A2989_02480"/>
<dbReference type="Proteomes" id="UP000177080">
    <property type="component" value="Unassembled WGS sequence"/>
</dbReference>
<comment type="caution">
    <text evidence="2">The sequence shown here is derived from an EMBL/GenBank/DDBJ whole genome shotgun (WGS) entry which is preliminary data.</text>
</comment>
<reference evidence="2 3" key="1">
    <citation type="journal article" date="2016" name="Nat. Commun.">
        <title>Thousands of microbial genomes shed light on interconnected biogeochemical processes in an aquifer system.</title>
        <authorList>
            <person name="Anantharaman K."/>
            <person name="Brown C.T."/>
            <person name="Hug L.A."/>
            <person name="Sharon I."/>
            <person name="Castelle C.J."/>
            <person name="Probst A.J."/>
            <person name="Thomas B.C."/>
            <person name="Singh A."/>
            <person name="Wilkins M.J."/>
            <person name="Karaoz U."/>
            <person name="Brodie E.L."/>
            <person name="Williams K.H."/>
            <person name="Hubbard S.S."/>
            <person name="Banfield J.F."/>
        </authorList>
    </citation>
    <scope>NUCLEOTIDE SEQUENCE [LARGE SCALE GENOMIC DNA]</scope>
</reference>
<accession>A0A1F4ZBA2</accession>
<dbReference type="Pfam" id="PF00535">
    <property type="entry name" value="Glycos_transf_2"/>
    <property type="match status" value="1"/>
</dbReference>